<sequence length="89" mass="8868">MGADRRASGADSAGPADAARPAGERGEASAARRARQASAADVARWDGDRHGQPTRTRSQPATAAAEAVADPRGRPNASHGAAGEVAEPG</sequence>
<reference evidence="2" key="2">
    <citation type="submission" date="2020-09" db="EMBL/GenBank/DDBJ databases">
        <authorList>
            <person name="Sun Q."/>
            <person name="Ohkuma M."/>
        </authorList>
    </citation>
    <scope>NUCLEOTIDE SEQUENCE</scope>
    <source>
        <strain evidence="2">JCM 19831</strain>
    </source>
</reference>
<feature type="region of interest" description="Disordered" evidence="1">
    <location>
        <begin position="1"/>
        <end position="89"/>
    </location>
</feature>
<reference evidence="2" key="1">
    <citation type="journal article" date="2014" name="Int. J. Syst. Evol. Microbiol.">
        <title>Complete genome sequence of Corynebacterium casei LMG S-19264T (=DSM 44701T), isolated from a smear-ripened cheese.</title>
        <authorList>
            <consortium name="US DOE Joint Genome Institute (JGI-PGF)"/>
            <person name="Walter F."/>
            <person name="Albersmeier A."/>
            <person name="Kalinowski J."/>
            <person name="Ruckert C."/>
        </authorList>
    </citation>
    <scope>NUCLEOTIDE SEQUENCE</scope>
    <source>
        <strain evidence="2">JCM 19831</strain>
    </source>
</reference>
<accession>A0A917UBK7</accession>
<evidence type="ECO:0000313" key="3">
    <source>
        <dbReference type="Proteomes" id="UP000642070"/>
    </source>
</evidence>
<organism evidence="2 3">
    <name type="scientific">Dactylosporangium sucinum</name>
    <dbReference type="NCBI Taxonomy" id="1424081"/>
    <lineage>
        <taxon>Bacteria</taxon>
        <taxon>Bacillati</taxon>
        <taxon>Actinomycetota</taxon>
        <taxon>Actinomycetes</taxon>
        <taxon>Micromonosporales</taxon>
        <taxon>Micromonosporaceae</taxon>
        <taxon>Dactylosporangium</taxon>
    </lineage>
</organism>
<proteinExistence type="predicted"/>
<protein>
    <submittedName>
        <fullName evidence="2">Uncharacterized protein</fullName>
    </submittedName>
</protein>
<feature type="compositionally biased region" description="Low complexity" evidence="1">
    <location>
        <begin position="9"/>
        <end position="21"/>
    </location>
</feature>
<dbReference type="EMBL" id="BMPI01000071">
    <property type="protein sequence ID" value="GGM76048.1"/>
    <property type="molecule type" value="Genomic_DNA"/>
</dbReference>
<gene>
    <name evidence="2" type="ORF">GCM10007977_091900</name>
</gene>
<keyword evidence="3" id="KW-1185">Reference proteome</keyword>
<name>A0A917UBK7_9ACTN</name>
<comment type="caution">
    <text evidence="2">The sequence shown here is derived from an EMBL/GenBank/DDBJ whole genome shotgun (WGS) entry which is preliminary data.</text>
</comment>
<dbReference type="Proteomes" id="UP000642070">
    <property type="component" value="Unassembled WGS sequence"/>
</dbReference>
<dbReference type="RefSeq" id="WP_190256401.1">
    <property type="nucleotide sequence ID" value="NZ_BMPI01000071.1"/>
</dbReference>
<feature type="compositionally biased region" description="Low complexity" evidence="1">
    <location>
        <begin position="28"/>
        <end position="42"/>
    </location>
</feature>
<dbReference type="AlphaFoldDB" id="A0A917UBK7"/>
<evidence type="ECO:0000256" key="1">
    <source>
        <dbReference type="SAM" id="MobiDB-lite"/>
    </source>
</evidence>
<evidence type="ECO:0000313" key="2">
    <source>
        <dbReference type="EMBL" id="GGM76048.1"/>
    </source>
</evidence>